<keyword evidence="1" id="KW-1133">Transmembrane helix</keyword>
<gene>
    <name evidence="2" type="ORF">PTSG_01872</name>
</gene>
<name>F2TZ72_SALR5</name>
<keyword evidence="1" id="KW-0812">Transmembrane</keyword>
<sequence>MTGWSSGKVQRLSSSPTNELLQLSPIDKAAFNKPLVAFTPHHVSTDQEELKRPKLPFRLTGVLYLLLTIEFFQGLGVLFTMGVGEGSWPKS</sequence>
<evidence type="ECO:0000313" key="2">
    <source>
        <dbReference type="EMBL" id="EGD78896.1"/>
    </source>
</evidence>
<feature type="transmembrane region" description="Helical" evidence="1">
    <location>
        <begin position="61"/>
        <end position="83"/>
    </location>
</feature>
<dbReference type="Proteomes" id="UP000007799">
    <property type="component" value="Unassembled WGS sequence"/>
</dbReference>
<dbReference type="GeneID" id="16078445"/>
<dbReference type="InParanoid" id="F2TZ72"/>
<protein>
    <submittedName>
        <fullName evidence="2">Uncharacterized protein</fullName>
    </submittedName>
</protein>
<accession>F2TZ72</accession>
<dbReference type="KEGG" id="sre:PTSG_01872"/>
<reference evidence="2" key="1">
    <citation type="submission" date="2009-08" db="EMBL/GenBank/DDBJ databases">
        <title>Annotation of Salpingoeca rosetta.</title>
        <authorList>
            <consortium name="The Broad Institute Genome Sequencing Platform"/>
            <person name="Russ C."/>
            <person name="Cuomo C."/>
            <person name="Burger G."/>
            <person name="Gray M.W."/>
            <person name="Holland P.W.H."/>
            <person name="King N."/>
            <person name="Lang F.B.F."/>
            <person name="Roger A.J."/>
            <person name="Ruiz-Trillo I."/>
            <person name="Young S.K."/>
            <person name="Zeng Q."/>
            <person name="Gargeya S."/>
            <person name="Alvarado L."/>
            <person name="Berlin A."/>
            <person name="Chapman S.B."/>
            <person name="Chen Z."/>
            <person name="Freedman E."/>
            <person name="Gellesch M."/>
            <person name="Goldberg J."/>
            <person name="Griggs A."/>
            <person name="Gujja S."/>
            <person name="Heilman E."/>
            <person name="Heiman D."/>
            <person name="Howarth C."/>
            <person name="Mehta T."/>
            <person name="Neiman D."/>
            <person name="Pearson M."/>
            <person name="Roberts A."/>
            <person name="Saif S."/>
            <person name="Shea T."/>
            <person name="Shenoy N."/>
            <person name="Sisk P."/>
            <person name="Stolte C."/>
            <person name="Sykes S."/>
            <person name="White J."/>
            <person name="Yandava C."/>
            <person name="Haas B."/>
            <person name="Nusbaum C."/>
            <person name="Birren B."/>
        </authorList>
    </citation>
    <scope>NUCLEOTIDE SEQUENCE [LARGE SCALE GENOMIC DNA]</scope>
    <source>
        <strain evidence="2">ATCC 50818</strain>
    </source>
</reference>
<dbReference type="RefSeq" id="XP_004997852.1">
    <property type="nucleotide sequence ID" value="XM_004997795.1"/>
</dbReference>
<evidence type="ECO:0000313" key="3">
    <source>
        <dbReference type="Proteomes" id="UP000007799"/>
    </source>
</evidence>
<keyword evidence="3" id="KW-1185">Reference proteome</keyword>
<dbReference type="AlphaFoldDB" id="F2TZ72"/>
<evidence type="ECO:0000256" key="1">
    <source>
        <dbReference type="SAM" id="Phobius"/>
    </source>
</evidence>
<dbReference type="EMBL" id="GL832957">
    <property type="protein sequence ID" value="EGD78896.1"/>
    <property type="molecule type" value="Genomic_DNA"/>
</dbReference>
<proteinExistence type="predicted"/>
<keyword evidence="1" id="KW-0472">Membrane</keyword>
<organism evidence="3">
    <name type="scientific">Salpingoeca rosetta (strain ATCC 50818 / BSB-021)</name>
    <dbReference type="NCBI Taxonomy" id="946362"/>
    <lineage>
        <taxon>Eukaryota</taxon>
        <taxon>Choanoflagellata</taxon>
        <taxon>Craspedida</taxon>
        <taxon>Salpingoecidae</taxon>
        <taxon>Salpingoeca</taxon>
    </lineage>
</organism>